<dbReference type="GO" id="GO:0005840">
    <property type="term" value="C:ribosome"/>
    <property type="evidence" value="ECO:0007669"/>
    <property type="project" value="UniProtKB-KW"/>
</dbReference>
<evidence type="ECO:0000256" key="4">
    <source>
        <dbReference type="ARBA" id="ARBA00035174"/>
    </source>
</evidence>
<name>A0A9D1S4V8_9FIRM</name>
<reference evidence="6" key="1">
    <citation type="submission" date="2020-10" db="EMBL/GenBank/DDBJ databases">
        <authorList>
            <person name="Gilroy R."/>
        </authorList>
    </citation>
    <scope>NUCLEOTIDE SEQUENCE</scope>
    <source>
        <strain evidence="6">ChiSxjej2B14-8506</strain>
    </source>
</reference>
<dbReference type="Gene3D" id="2.30.170.40">
    <property type="entry name" value="Ribosomal protein L28/L24"/>
    <property type="match status" value="1"/>
</dbReference>
<evidence type="ECO:0000313" key="6">
    <source>
        <dbReference type="EMBL" id="HIU47359.1"/>
    </source>
</evidence>
<dbReference type="InterPro" id="IPR026569">
    <property type="entry name" value="Ribosomal_bL28"/>
</dbReference>
<dbReference type="Proteomes" id="UP000824123">
    <property type="component" value="Unassembled WGS sequence"/>
</dbReference>
<dbReference type="SUPFAM" id="SSF143800">
    <property type="entry name" value="L28p-like"/>
    <property type="match status" value="1"/>
</dbReference>
<accession>A0A9D1S4V8</accession>
<dbReference type="PANTHER" id="PTHR39080">
    <property type="entry name" value="50S RIBOSOMAL PROTEIN L28"/>
    <property type="match status" value="1"/>
</dbReference>
<gene>
    <name evidence="5" type="primary">rpmB</name>
    <name evidence="6" type="ORF">IAC59_08915</name>
</gene>
<dbReference type="NCBIfam" id="TIGR00009">
    <property type="entry name" value="L28"/>
    <property type="match status" value="1"/>
</dbReference>
<dbReference type="AlphaFoldDB" id="A0A9D1S4V8"/>
<organism evidence="6 7">
    <name type="scientific">Candidatus Fimadaptatus faecigallinarum</name>
    <dbReference type="NCBI Taxonomy" id="2840814"/>
    <lineage>
        <taxon>Bacteria</taxon>
        <taxon>Bacillati</taxon>
        <taxon>Bacillota</taxon>
        <taxon>Clostridia</taxon>
        <taxon>Eubacteriales</taxon>
        <taxon>Candidatus Fimadaptatus</taxon>
    </lineage>
</organism>
<dbReference type="GO" id="GO:1990904">
    <property type="term" value="C:ribonucleoprotein complex"/>
    <property type="evidence" value="ECO:0007669"/>
    <property type="project" value="UniProtKB-KW"/>
</dbReference>
<keyword evidence="2 5" id="KW-0689">Ribosomal protein</keyword>
<dbReference type="HAMAP" id="MF_00373">
    <property type="entry name" value="Ribosomal_bL28"/>
    <property type="match status" value="1"/>
</dbReference>
<proteinExistence type="inferred from homology"/>
<protein>
    <recommendedName>
        <fullName evidence="4 5">Large ribosomal subunit protein bL28</fullName>
    </recommendedName>
</protein>
<comment type="caution">
    <text evidence="6">The sequence shown here is derived from an EMBL/GenBank/DDBJ whole genome shotgun (WGS) entry which is preliminary data.</text>
</comment>
<dbReference type="GO" id="GO:0003735">
    <property type="term" value="F:structural constituent of ribosome"/>
    <property type="evidence" value="ECO:0007669"/>
    <property type="project" value="InterPro"/>
</dbReference>
<dbReference type="InterPro" id="IPR050096">
    <property type="entry name" value="Bacterial_rp_bL28"/>
</dbReference>
<dbReference type="PANTHER" id="PTHR39080:SF1">
    <property type="entry name" value="LARGE RIBOSOMAL SUBUNIT PROTEIN BL28A"/>
    <property type="match status" value="1"/>
</dbReference>
<dbReference type="InterPro" id="IPR034704">
    <property type="entry name" value="Ribosomal_bL28/bL31-like_sf"/>
</dbReference>
<reference evidence="6" key="2">
    <citation type="journal article" date="2021" name="PeerJ">
        <title>Extensive microbial diversity within the chicken gut microbiome revealed by metagenomics and culture.</title>
        <authorList>
            <person name="Gilroy R."/>
            <person name="Ravi A."/>
            <person name="Getino M."/>
            <person name="Pursley I."/>
            <person name="Horton D.L."/>
            <person name="Alikhan N.F."/>
            <person name="Baker D."/>
            <person name="Gharbi K."/>
            <person name="Hall N."/>
            <person name="Watson M."/>
            <person name="Adriaenssens E.M."/>
            <person name="Foster-Nyarko E."/>
            <person name="Jarju S."/>
            <person name="Secka A."/>
            <person name="Antonio M."/>
            <person name="Oren A."/>
            <person name="Chaudhuri R.R."/>
            <person name="La Ragione R."/>
            <person name="Hildebrand F."/>
            <person name="Pallen M.J."/>
        </authorList>
    </citation>
    <scope>NUCLEOTIDE SEQUENCE</scope>
    <source>
        <strain evidence="6">ChiSxjej2B14-8506</strain>
    </source>
</reference>
<dbReference type="EMBL" id="DVNK01000052">
    <property type="protein sequence ID" value="HIU47359.1"/>
    <property type="molecule type" value="Genomic_DNA"/>
</dbReference>
<evidence type="ECO:0000256" key="5">
    <source>
        <dbReference type="HAMAP-Rule" id="MF_00373"/>
    </source>
</evidence>
<evidence type="ECO:0000256" key="1">
    <source>
        <dbReference type="ARBA" id="ARBA00008760"/>
    </source>
</evidence>
<sequence length="63" mass="7070">MGKYCEICHKGTMSGNNVSHSNRKTRTSWAPNTQKVRVMVNGVPTRMCVCTRCLRSGKVERAL</sequence>
<evidence type="ECO:0000313" key="7">
    <source>
        <dbReference type="Proteomes" id="UP000824123"/>
    </source>
</evidence>
<dbReference type="InterPro" id="IPR001383">
    <property type="entry name" value="Ribosomal_bL28_bact-type"/>
</dbReference>
<dbReference type="Pfam" id="PF00830">
    <property type="entry name" value="Ribosomal_L28"/>
    <property type="match status" value="1"/>
</dbReference>
<dbReference type="GO" id="GO:0006412">
    <property type="term" value="P:translation"/>
    <property type="evidence" value="ECO:0007669"/>
    <property type="project" value="UniProtKB-UniRule"/>
</dbReference>
<comment type="similarity">
    <text evidence="1 5">Belongs to the bacterial ribosomal protein bL28 family.</text>
</comment>
<dbReference type="InterPro" id="IPR037147">
    <property type="entry name" value="Ribosomal_bL28_sf"/>
</dbReference>
<evidence type="ECO:0000256" key="2">
    <source>
        <dbReference type="ARBA" id="ARBA00022980"/>
    </source>
</evidence>
<evidence type="ECO:0000256" key="3">
    <source>
        <dbReference type="ARBA" id="ARBA00023274"/>
    </source>
</evidence>
<keyword evidence="3 5" id="KW-0687">Ribonucleoprotein</keyword>